<evidence type="ECO:0000313" key="3">
    <source>
        <dbReference type="Proteomes" id="UP000187203"/>
    </source>
</evidence>
<evidence type="ECO:0000256" key="1">
    <source>
        <dbReference type="SAM" id="MobiDB-lite"/>
    </source>
</evidence>
<proteinExistence type="predicted"/>
<feature type="compositionally biased region" description="Low complexity" evidence="1">
    <location>
        <begin position="76"/>
        <end position="85"/>
    </location>
</feature>
<feature type="region of interest" description="Disordered" evidence="1">
    <location>
        <begin position="114"/>
        <end position="141"/>
    </location>
</feature>
<comment type="caution">
    <text evidence="2">The sequence shown here is derived from an EMBL/GenBank/DDBJ whole genome shotgun (WGS) entry which is preliminary data.</text>
</comment>
<accession>A0A1R3L2W9</accession>
<feature type="region of interest" description="Disordered" evidence="1">
    <location>
        <begin position="74"/>
        <end position="93"/>
    </location>
</feature>
<dbReference type="Proteomes" id="UP000187203">
    <property type="component" value="Unassembled WGS sequence"/>
</dbReference>
<feature type="non-terminal residue" evidence="2">
    <location>
        <position position="1"/>
    </location>
</feature>
<protein>
    <submittedName>
        <fullName evidence="2">Uncharacterized protein</fullName>
    </submittedName>
</protein>
<dbReference type="EMBL" id="AWUE01003534">
    <property type="protein sequence ID" value="OMP13694.1"/>
    <property type="molecule type" value="Genomic_DNA"/>
</dbReference>
<name>A0A1R3L2W9_9ROSI</name>
<feature type="region of interest" description="Disordered" evidence="1">
    <location>
        <begin position="166"/>
        <end position="192"/>
    </location>
</feature>
<evidence type="ECO:0000313" key="2">
    <source>
        <dbReference type="EMBL" id="OMP13694.1"/>
    </source>
</evidence>
<feature type="region of interest" description="Disordered" evidence="1">
    <location>
        <begin position="1"/>
        <end position="23"/>
    </location>
</feature>
<reference evidence="3" key="1">
    <citation type="submission" date="2013-09" db="EMBL/GenBank/DDBJ databases">
        <title>Corchorus olitorius genome sequencing.</title>
        <authorList>
            <person name="Alam M."/>
            <person name="Haque M.S."/>
            <person name="Islam M.S."/>
            <person name="Emdad E.M."/>
            <person name="Islam M.M."/>
            <person name="Ahmed B."/>
            <person name="Halim A."/>
            <person name="Hossen Q.M.M."/>
            <person name="Hossain M.Z."/>
            <person name="Ahmed R."/>
            <person name="Khan M.M."/>
            <person name="Islam R."/>
            <person name="Rashid M.M."/>
            <person name="Khan S.A."/>
            <person name="Rahman M.S."/>
            <person name="Alam M."/>
            <person name="Yahiya A.S."/>
            <person name="Khan M.S."/>
            <person name="Azam M.S."/>
            <person name="Haque T."/>
            <person name="Lashkar M.Z.H."/>
            <person name="Akhand A.I."/>
            <person name="Morshed G."/>
            <person name="Roy S."/>
            <person name="Uddin K.S."/>
            <person name="Rabeya T."/>
            <person name="Hossain A.S."/>
            <person name="Chowdhury A."/>
            <person name="Snigdha A.R."/>
            <person name="Mortoza M.S."/>
            <person name="Matin S.A."/>
            <person name="Hoque S.M.E."/>
            <person name="Islam M.K."/>
            <person name="Roy D.K."/>
            <person name="Haider R."/>
            <person name="Moosa M.M."/>
            <person name="Elias S.M."/>
            <person name="Hasan A.M."/>
            <person name="Jahan S."/>
            <person name="Shafiuddin M."/>
            <person name="Mahmood N."/>
            <person name="Shommy N.S."/>
        </authorList>
    </citation>
    <scope>NUCLEOTIDE SEQUENCE [LARGE SCALE GENOMIC DNA]</scope>
    <source>
        <strain evidence="3">cv. O-4</strain>
    </source>
</reference>
<dbReference type="AlphaFoldDB" id="A0A1R3L2W9"/>
<organism evidence="2 3">
    <name type="scientific">Corchorus olitorius</name>
    <dbReference type="NCBI Taxonomy" id="93759"/>
    <lineage>
        <taxon>Eukaryota</taxon>
        <taxon>Viridiplantae</taxon>
        <taxon>Streptophyta</taxon>
        <taxon>Embryophyta</taxon>
        <taxon>Tracheophyta</taxon>
        <taxon>Spermatophyta</taxon>
        <taxon>Magnoliopsida</taxon>
        <taxon>eudicotyledons</taxon>
        <taxon>Gunneridae</taxon>
        <taxon>Pentapetalae</taxon>
        <taxon>rosids</taxon>
        <taxon>malvids</taxon>
        <taxon>Malvales</taxon>
        <taxon>Malvaceae</taxon>
        <taxon>Grewioideae</taxon>
        <taxon>Apeibeae</taxon>
        <taxon>Corchorus</taxon>
    </lineage>
</organism>
<keyword evidence="3" id="KW-1185">Reference proteome</keyword>
<gene>
    <name evidence="2" type="ORF">COLO4_01136</name>
</gene>
<sequence length="192" mass="19699">RGGTAADFSVPGAEPGLASAGWHGRRAAHRAAGDRPRARYLAPAVHSDRHRRVVGVCRGNGRLYDHRRRARRADGDAVAGGQPARGKLDAGGAGRALGRPRVCAAALYRPGRGRGVARQSGRYGPWRAHNPAGAAAGSRSGGADGGLRLLRGQHWLCGADCPAHGAPAAARWSNRAPDGKRRAGRAAGAAGG</sequence>